<dbReference type="InterPro" id="IPR002035">
    <property type="entry name" value="VWF_A"/>
</dbReference>
<evidence type="ECO:0000256" key="8">
    <source>
        <dbReference type="ARBA" id="ARBA00022837"/>
    </source>
</evidence>
<proteinExistence type="predicted"/>
<keyword evidence="8" id="KW-0106">Calcium</keyword>
<reference evidence="19" key="1">
    <citation type="submission" date="2025-08" db="UniProtKB">
        <authorList>
            <consortium name="RefSeq"/>
        </authorList>
    </citation>
    <scope>IDENTIFICATION</scope>
    <source>
        <tissue evidence="19">Whole body</tissue>
    </source>
</reference>
<evidence type="ECO:0000256" key="2">
    <source>
        <dbReference type="ARBA" id="ARBA00022448"/>
    </source>
</evidence>
<dbReference type="GO" id="GO:0005245">
    <property type="term" value="F:voltage-gated calcium channel activity"/>
    <property type="evidence" value="ECO:0007669"/>
    <property type="project" value="TreeGrafter"/>
</dbReference>
<evidence type="ECO:0000256" key="7">
    <source>
        <dbReference type="ARBA" id="ARBA00022729"/>
    </source>
</evidence>
<accession>A0A8B8F617</accession>
<evidence type="ECO:0000256" key="15">
    <source>
        <dbReference type="ARBA" id="ARBA00023303"/>
    </source>
</evidence>
<dbReference type="PROSITE" id="PS50234">
    <property type="entry name" value="VWFA"/>
    <property type="match status" value="1"/>
</dbReference>
<feature type="chain" id="PRO_5034974003" evidence="16">
    <location>
        <begin position="21"/>
        <end position="1236"/>
    </location>
</feature>
<evidence type="ECO:0000256" key="13">
    <source>
        <dbReference type="ARBA" id="ARBA00023157"/>
    </source>
</evidence>
<evidence type="ECO:0000256" key="14">
    <source>
        <dbReference type="ARBA" id="ARBA00023180"/>
    </source>
</evidence>
<evidence type="ECO:0000256" key="9">
    <source>
        <dbReference type="ARBA" id="ARBA00022882"/>
    </source>
</evidence>
<gene>
    <name evidence="19" type="primary">LOC112680158</name>
</gene>
<evidence type="ECO:0000256" key="11">
    <source>
        <dbReference type="ARBA" id="ARBA00023065"/>
    </source>
</evidence>
<evidence type="ECO:0000259" key="17">
    <source>
        <dbReference type="PROSITE" id="PS50234"/>
    </source>
</evidence>
<dbReference type="Gene3D" id="3.40.50.410">
    <property type="entry name" value="von Willebrand factor, type A domain"/>
    <property type="match status" value="1"/>
</dbReference>
<evidence type="ECO:0000256" key="5">
    <source>
        <dbReference type="ARBA" id="ARBA00022692"/>
    </source>
</evidence>
<dbReference type="SMART" id="SM00327">
    <property type="entry name" value="VWA"/>
    <property type="match status" value="1"/>
</dbReference>
<sequence>MNIYIRVCTFLAVVLFVIYAIDVQDDKKSNLEELLVDNWAETFGKELWYLGQNITKSDEIKLRYKKLNETHVFRTNASQLLQNISTAMNRMIRLKMTAVSCLMDAAERLSEEFEWKFYGDNGISNYTYYNAKYSPVEGIDDSNDEDRSTPNISLDLGKTIIELKFKTMNLTKNDHFYGLPANTDYSAVYLPTILFEKLEHVQIPLQWSEQLDEVFLQNYRSDPSLSWQYFGSTAGFMRHYPAYRWSAKPSVFDTRLRPWYIQAATCSKDVVILLDISGSMYGMHQSISQLVIKSLLKTFNNDDSINIIFFNTSFNYLVTCFKEILVQATPENLNTFYKAIIEDTRLLPSSTANYSKAFIEAFELLSKNKKNNKCSEETCNQMIMLITDDDPNEELFEVVKIYNRIDNNKFTNIPVRIFTYMIGRDITTTPELERLACENRGSFAHVHSKDEVLESVLKYIAILARPLVLQAEKHPVTWSHTFMDISDPYVTSALKNAMEFDKQKNDLAANLNEQKQFPNQHKMDSKYLVLNSESKDEEDVYQEYRPMTAISIPIFNKKRDEFNKTKVKGDLLGVAGTDVPIAEFEKLTLPYKIGVNGYAFIVTNNGYVLFHPKLRPVEDGILKDNHNSIDLTELEMIDDNKEDEQPRQPHKDIVQLREAIVNHKRGSMENLSIKFHYDNMRRVGSEVRNYHYTALDPKIEGPFTLGLVLPASYGNNWIKAGDEINKSIGSDEQFDKYFQDKWKIHPNWVYCDYFHSSERKFENPEEKLLHFMEKIFSPDWEWREQYPDSNFENISMDEFDRRECDRKPIDIDEFYCDKELMQLLFFDAKITHALYNLTWKPTTEFEKHYVDQYNVSVRFLATQGGLSRWQHILDLAEGELQFGDIHNRSVEEVWYKRPVLYRNLNPQAFVFSVPFNSGDNDKLKITASHAIFVEDENNEAPGSVVGYEMLHKKFYDRFMQITQANEICPSCLPCASDHVDCYIIDENGYVVLSEIPADTGRFFAQTELKSTGVIMETMITKKIFRRIPMFDYQALCKERIATTSASSYLLTPFYVVYTSLKMLLMNLVWLLIEGNLVHVWSINEGNVDDLTFNKNAEKFKIIDIPCDKKADLFMLQHEHLSAEGFDAPPPAGSTIRPFFVKRIAHSNLLLVVVKNAESSQSNLSVNPVKVEYNNTLGIDHSCNKLNLNPFHRRKLGGCYNSHPEEPNTKVCSKSNFNKSTLLLIIIMSILCIQMYN</sequence>
<dbReference type="InterPro" id="IPR051173">
    <property type="entry name" value="Ca_channel_alpha-2/delta"/>
</dbReference>
<dbReference type="RefSeq" id="XP_025405960.1">
    <property type="nucleotide sequence ID" value="XM_025550175.1"/>
</dbReference>
<dbReference type="GeneID" id="112680158"/>
<dbReference type="SUPFAM" id="SSF53300">
    <property type="entry name" value="vWA-like"/>
    <property type="match status" value="1"/>
</dbReference>
<dbReference type="OrthoDB" id="10054666at2759"/>
<keyword evidence="2" id="KW-0813">Transport</keyword>
<dbReference type="GO" id="GO:0046872">
    <property type="term" value="F:metal ion binding"/>
    <property type="evidence" value="ECO:0007669"/>
    <property type="project" value="UniProtKB-KW"/>
</dbReference>
<evidence type="ECO:0000256" key="10">
    <source>
        <dbReference type="ARBA" id="ARBA00022989"/>
    </source>
</evidence>
<keyword evidence="12" id="KW-0472">Membrane</keyword>
<dbReference type="Pfam" id="PF08399">
    <property type="entry name" value="VWA_N"/>
    <property type="match status" value="1"/>
</dbReference>
<keyword evidence="7 16" id="KW-0732">Signal</keyword>
<dbReference type="Pfam" id="PF00092">
    <property type="entry name" value="VWA"/>
    <property type="match status" value="1"/>
</dbReference>
<dbReference type="AlphaFoldDB" id="A0A8B8F617"/>
<keyword evidence="4" id="KW-0107">Calcium channel</keyword>
<keyword evidence="6" id="KW-0479">Metal-binding</keyword>
<keyword evidence="15" id="KW-0407">Ion channel</keyword>
<dbReference type="InterPro" id="IPR013608">
    <property type="entry name" value="VWA_N"/>
</dbReference>
<evidence type="ECO:0000256" key="4">
    <source>
        <dbReference type="ARBA" id="ARBA00022673"/>
    </source>
</evidence>
<protein>
    <submittedName>
        <fullName evidence="19">Voltage-dependent calcium channel subunit alpha-2/delta-3</fullName>
    </submittedName>
</protein>
<dbReference type="PANTHER" id="PTHR10166:SF31">
    <property type="entry name" value="CA[2+] CHANNEL MUSCLE-SPECIFIC ALPHA2_DELTA SUBUNIT, ISOFORM A"/>
    <property type="match status" value="1"/>
</dbReference>
<name>A0A8B8F617_9HEMI</name>
<keyword evidence="5" id="KW-0812">Transmembrane</keyword>
<evidence type="ECO:0000256" key="16">
    <source>
        <dbReference type="SAM" id="SignalP"/>
    </source>
</evidence>
<keyword evidence="10" id="KW-1133">Transmembrane helix</keyword>
<evidence type="ECO:0000256" key="6">
    <source>
        <dbReference type="ARBA" id="ARBA00022723"/>
    </source>
</evidence>
<feature type="domain" description="VWFA" evidence="17">
    <location>
        <begin position="269"/>
        <end position="460"/>
    </location>
</feature>
<dbReference type="CTD" id="34951"/>
<dbReference type="GO" id="GO:0005891">
    <property type="term" value="C:voltage-gated calcium channel complex"/>
    <property type="evidence" value="ECO:0007669"/>
    <property type="project" value="TreeGrafter"/>
</dbReference>
<dbReference type="InterPro" id="IPR036465">
    <property type="entry name" value="vWFA_dom_sf"/>
</dbReference>
<dbReference type="Gene3D" id="3.30.450.20">
    <property type="entry name" value="PAS domain"/>
    <property type="match status" value="1"/>
</dbReference>
<keyword evidence="14" id="KW-0325">Glycoprotein</keyword>
<evidence type="ECO:0000313" key="18">
    <source>
        <dbReference type="Proteomes" id="UP000694846"/>
    </source>
</evidence>
<keyword evidence="18" id="KW-1185">Reference proteome</keyword>
<evidence type="ECO:0000313" key="19">
    <source>
        <dbReference type="RefSeq" id="XP_025405960.1"/>
    </source>
</evidence>
<feature type="signal peptide" evidence="16">
    <location>
        <begin position="1"/>
        <end position="20"/>
    </location>
</feature>
<keyword evidence="3" id="KW-0109">Calcium transport</keyword>
<keyword evidence="9" id="KW-0851">Voltage-gated channel</keyword>
<dbReference type="PANTHER" id="PTHR10166">
    <property type="entry name" value="VOLTAGE-DEPENDENT CALCIUM CHANNEL SUBUNIT ALPHA-2/DELTA-RELATED"/>
    <property type="match status" value="1"/>
</dbReference>
<evidence type="ECO:0000256" key="12">
    <source>
        <dbReference type="ARBA" id="ARBA00023136"/>
    </source>
</evidence>
<dbReference type="Pfam" id="PF08473">
    <property type="entry name" value="VGCC_alpha2"/>
    <property type="match status" value="1"/>
</dbReference>
<dbReference type="InterPro" id="IPR013680">
    <property type="entry name" value="VDCC_a2/dsu"/>
</dbReference>
<organism evidence="18 19">
    <name type="scientific">Sipha flava</name>
    <name type="common">yellow sugarcane aphid</name>
    <dbReference type="NCBI Taxonomy" id="143950"/>
    <lineage>
        <taxon>Eukaryota</taxon>
        <taxon>Metazoa</taxon>
        <taxon>Ecdysozoa</taxon>
        <taxon>Arthropoda</taxon>
        <taxon>Hexapoda</taxon>
        <taxon>Insecta</taxon>
        <taxon>Pterygota</taxon>
        <taxon>Neoptera</taxon>
        <taxon>Paraneoptera</taxon>
        <taxon>Hemiptera</taxon>
        <taxon>Sternorrhyncha</taxon>
        <taxon>Aphidomorpha</taxon>
        <taxon>Aphidoidea</taxon>
        <taxon>Aphididae</taxon>
        <taxon>Sipha</taxon>
    </lineage>
</organism>
<comment type="subcellular location">
    <subcellularLocation>
        <location evidence="1">Membrane</location>
        <topology evidence="1">Single-pass type I membrane protein</topology>
    </subcellularLocation>
</comment>
<evidence type="ECO:0000256" key="1">
    <source>
        <dbReference type="ARBA" id="ARBA00004479"/>
    </source>
</evidence>
<keyword evidence="11" id="KW-0406">Ion transport</keyword>
<evidence type="ECO:0000256" key="3">
    <source>
        <dbReference type="ARBA" id="ARBA00022568"/>
    </source>
</evidence>
<keyword evidence="13" id="KW-1015">Disulfide bond</keyword>
<dbReference type="Proteomes" id="UP000694846">
    <property type="component" value="Unplaced"/>
</dbReference>